<dbReference type="GO" id="GO:0005829">
    <property type="term" value="C:cytosol"/>
    <property type="evidence" value="ECO:0007669"/>
    <property type="project" value="TreeGrafter"/>
</dbReference>
<dbReference type="InterPro" id="IPR039420">
    <property type="entry name" value="WalR-like"/>
</dbReference>
<dbReference type="PANTHER" id="PTHR48111:SF2">
    <property type="entry name" value="RESPONSE REGULATOR SAER"/>
    <property type="match status" value="1"/>
</dbReference>
<dbReference type="Pfam" id="PF00486">
    <property type="entry name" value="Trans_reg_C"/>
    <property type="match status" value="1"/>
</dbReference>
<evidence type="ECO:0000256" key="3">
    <source>
        <dbReference type="ARBA" id="ARBA00023012"/>
    </source>
</evidence>
<feature type="domain" description="OmpR/PhoB-type" evidence="10">
    <location>
        <begin position="131"/>
        <end position="230"/>
    </location>
</feature>
<dbReference type="PROSITE" id="PS50110">
    <property type="entry name" value="RESPONSE_REGULATORY"/>
    <property type="match status" value="1"/>
</dbReference>
<proteinExistence type="predicted"/>
<gene>
    <name evidence="11" type="ORF">HNQ94_003828</name>
</gene>
<dbReference type="InterPro" id="IPR001867">
    <property type="entry name" value="OmpR/PhoB-type_DNA-bd"/>
</dbReference>
<evidence type="ECO:0000259" key="9">
    <source>
        <dbReference type="PROSITE" id="PS50110"/>
    </source>
</evidence>
<evidence type="ECO:0000256" key="1">
    <source>
        <dbReference type="ARBA" id="ARBA00004496"/>
    </source>
</evidence>
<dbReference type="EMBL" id="JACHGH010000018">
    <property type="protein sequence ID" value="MBB6455328.1"/>
    <property type="molecule type" value="Genomic_DNA"/>
</dbReference>
<protein>
    <submittedName>
        <fullName evidence="11">DNA-binding response OmpR family regulator</fullName>
    </submittedName>
</protein>
<organism evidence="11 12">
    <name type="scientific">Salirhabdus euzebyi</name>
    <dbReference type="NCBI Taxonomy" id="394506"/>
    <lineage>
        <taxon>Bacteria</taxon>
        <taxon>Bacillati</taxon>
        <taxon>Bacillota</taxon>
        <taxon>Bacilli</taxon>
        <taxon>Bacillales</taxon>
        <taxon>Bacillaceae</taxon>
        <taxon>Salirhabdus</taxon>
    </lineage>
</organism>
<dbReference type="SUPFAM" id="SSF52172">
    <property type="entry name" value="CheY-like"/>
    <property type="match status" value="1"/>
</dbReference>
<comment type="caution">
    <text evidence="11">The sequence shown here is derived from an EMBL/GenBank/DDBJ whole genome shotgun (WGS) entry which is preliminary data.</text>
</comment>
<evidence type="ECO:0000256" key="2">
    <source>
        <dbReference type="ARBA" id="ARBA00022553"/>
    </source>
</evidence>
<dbReference type="PROSITE" id="PS51755">
    <property type="entry name" value="OMPR_PHOB"/>
    <property type="match status" value="1"/>
</dbReference>
<dbReference type="Gene3D" id="3.40.50.2300">
    <property type="match status" value="1"/>
</dbReference>
<sequence>MKDVTVLVVDDEKEIRDAIEIYLRNEGMHVVKAKDGIEAMEFLDKFDVQLIILDVMMPRQDGIATTFQIRKDKRIPIIILSAKAENTDKILGLQIGADDYITKPFNPLELIARVKSQIRRYVEFGVPIKQENTIQLNGLLLDQDGKHIVVNGDMVKLTPIEYKIVELLMLHPGRVFSIDEIYERVWKEPGFNAENTVAVHIRKIREKIEIDPKNPNYLKVVWGIGYKMEK</sequence>
<dbReference type="PANTHER" id="PTHR48111">
    <property type="entry name" value="REGULATOR OF RPOS"/>
    <property type="match status" value="1"/>
</dbReference>
<dbReference type="FunFam" id="3.40.50.2300:FF:000001">
    <property type="entry name" value="DNA-binding response regulator PhoB"/>
    <property type="match status" value="1"/>
</dbReference>
<evidence type="ECO:0000256" key="8">
    <source>
        <dbReference type="PROSITE-ProRule" id="PRU01091"/>
    </source>
</evidence>
<dbReference type="CDD" id="cd17574">
    <property type="entry name" value="REC_OmpR"/>
    <property type="match status" value="1"/>
</dbReference>
<evidence type="ECO:0000256" key="7">
    <source>
        <dbReference type="PROSITE-ProRule" id="PRU00169"/>
    </source>
</evidence>
<dbReference type="GO" id="GO:0000156">
    <property type="term" value="F:phosphorelay response regulator activity"/>
    <property type="evidence" value="ECO:0007669"/>
    <property type="project" value="TreeGrafter"/>
</dbReference>
<keyword evidence="12" id="KW-1185">Reference proteome</keyword>
<feature type="DNA-binding region" description="OmpR/PhoB-type" evidence="8">
    <location>
        <begin position="131"/>
        <end position="230"/>
    </location>
</feature>
<accession>A0A841QA74</accession>
<keyword evidence="4" id="KW-0805">Transcription regulation</keyword>
<feature type="modified residue" description="4-aspartylphosphate" evidence="7">
    <location>
        <position position="54"/>
    </location>
</feature>
<evidence type="ECO:0000313" key="12">
    <source>
        <dbReference type="Proteomes" id="UP000581688"/>
    </source>
</evidence>
<name>A0A841QA74_9BACI</name>
<dbReference type="GO" id="GO:0000976">
    <property type="term" value="F:transcription cis-regulatory region binding"/>
    <property type="evidence" value="ECO:0007669"/>
    <property type="project" value="TreeGrafter"/>
</dbReference>
<dbReference type="AlphaFoldDB" id="A0A841QA74"/>
<dbReference type="InterPro" id="IPR036388">
    <property type="entry name" value="WH-like_DNA-bd_sf"/>
</dbReference>
<reference evidence="11 12" key="1">
    <citation type="submission" date="2020-08" db="EMBL/GenBank/DDBJ databases">
        <title>Genomic Encyclopedia of Type Strains, Phase IV (KMG-IV): sequencing the most valuable type-strain genomes for metagenomic binning, comparative biology and taxonomic classification.</title>
        <authorList>
            <person name="Goeker M."/>
        </authorList>
    </citation>
    <scope>NUCLEOTIDE SEQUENCE [LARGE SCALE GENOMIC DNA]</scope>
    <source>
        <strain evidence="11 12">DSM 19612</strain>
    </source>
</reference>
<dbReference type="GO" id="GO:0006355">
    <property type="term" value="P:regulation of DNA-templated transcription"/>
    <property type="evidence" value="ECO:0007669"/>
    <property type="project" value="InterPro"/>
</dbReference>
<dbReference type="SUPFAM" id="SSF46894">
    <property type="entry name" value="C-terminal effector domain of the bipartite response regulators"/>
    <property type="match status" value="1"/>
</dbReference>
<dbReference type="InterPro" id="IPR016032">
    <property type="entry name" value="Sig_transdc_resp-reg_C-effctor"/>
</dbReference>
<dbReference type="CDD" id="cd00383">
    <property type="entry name" value="trans_reg_C"/>
    <property type="match status" value="1"/>
</dbReference>
<dbReference type="Proteomes" id="UP000581688">
    <property type="component" value="Unassembled WGS sequence"/>
</dbReference>
<keyword evidence="2 7" id="KW-0597">Phosphoprotein</keyword>
<evidence type="ECO:0000256" key="4">
    <source>
        <dbReference type="ARBA" id="ARBA00023015"/>
    </source>
</evidence>
<evidence type="ECO:0000256" key="6">
    <source>
        <dbReference type="ARBA" id="ARBA00023163"/>
    </source>
</evidence>
<dbReference type="RefSeq" id="WP_174497798.1">
    <property type="nucleotide sequence ID" value="NZ_CADDWK010000019.1"/>
</dbReference>
<dbReference type="InterPro" id="IPR011006">
    <property type="entry name" value="CheY-like_superfamily"/>
</dbReference>
<evidence type="ECO:0000313" key="11">
    <source>
        <dbReference type="EMBL" id="MBB6455328.1"/>
    </source>
</evidence>
<comment type="subcellular location">
    <subcellularLocation>
        <location evidence="1">Cytoplasm</location>
    </subcellularLocation>
</comment>
<evidence type="ECO:0000256" key="5">
    <source>
        <dbReference type="ARBA" id="ARBA00023125"/>
    </source>
</evidence>
<dbReference type="SMART" id="SM00862">
    <property type="entry name" value="Trans_reg_C"/>
    <property type="match status" value="1"/>
</dbReference>
<dbReference type="SMART" id="SM00448">
    <property type="entry name" value="REC"/>
    <property type="match status" value="1"/>
</dbReference>
<dbReference type="Gene3D" id="1.10.10.10">
    <property type="entry name" value="Winged helix-like DNA-binding domain superfamily/Winged helix DNA-binding domain"/>
    <property type="match status" value="1"/>
</dbReference>
<dbReference type="GO" id="GO:0032993">
    <property type="term" value="C:protein-DNA complex"/>
    <property type="evidence" value="ECO:0007669"/>
    <property type="project" value="TreeGrafter"/>
</dbReference>
<dbReference type="Pfam" id="PF00072">
    <property type="entry name" value="Response_reg"/>
    <property type="match status" value="1"/>
</dbReference>
<keyword evidence="5 8" id="KW-0238">DNA-binding</keyword>
<dbReference type="InterPro" id="IPR001789">
    <property type="entry name" value="Sig_transdc_resp-reg_receiver"/>
</dbReference>
<keyword evidence="3" id="KW-0902">Two-component regulatory system</keyword>
<feature type="domain" description="Response regulatory" evidence="9">
    <location>
        <begin position="5"/>
        <end position="118"/>
    </location>
</feature>
<keyword evidence="6" id="KW-0804">Transcription</keyword>
<evidence type="ECO:0000259" key="10">
    <source>
        <dbReference type="PROSITE" id="PS51755"/>
    </source>
</evidence>
<dbReference type="Gene3D" id="6.10.250.690">
    <property type="match status" value="1"/>
</dbReference>
<dbReference type="FunFam" id="1.10.10.10:FF:000018">
    <property type="entry name" value="DNA-binding response regulator ResD"/>
    <property type="match status" value="1"/>
</dbReference>